<sequence>MASFLGNYISEDGETVFFSGRRQGAPTYEFEIYSWQPRAGQLRQLTSNTPVVNIVDPLGFYDFIPRAVAGASEDGRYVFVSYEHRTRTVAGNQRILLSRNETPFRIDTQAGSISTLQTPLLAAASSGGHPFGSTVTSVSDDGRFATLTECALETGLQSANECGIPWLFDLQDGSATAISDLLTPLTGHTFNGAAGLPAAAGSAQISGDGGSLVIASLANLFAAPGTNWQQTPNNLARIANLPYRLDLTTNQLDEAVDVDLSVPRAVPGFAFLFVRNLGVSGGFIPLNRDTSYTGITVPSSPFDIVAFAGPDRQAVPIIEPSVGPRGRLGPMDVRISELEDRVYFVSERDLLGLNPSSSRQVFSYEIATAAIRQLTSFNDGRQALSRLGLDALLNAPSASMQVGAVSADHRLLVVTTEWGDDRTRSLQPVSSSSAPGRRIIRDTRVSLGIPRGLSTGVFAPAEVLLLGCEG</sequence>
<accession>A0AAW3ZRP0</accession>
<dbReference type="AlphaFoldDB" id="A0AAW3ZRP0"/>
<proteinExistence type="predicted"/>
<keyword evidence="2" id="KW-1185">Reference proteome</keyword>
<dbReference type="EMBL" id="JACYTR010000055">
    <property type="protein sequence ID" value="MBD8527545.1"/>
    <property type="molecule type" value="Genomic_DNA"/>
</dbReference>
<organism evidence="1 2">
    <name type="scientific">Pseudomarimonas arenosa</name>
    <dbReference type="NCBI Taxonomy" id="2774145"/>
    <lineage>
        <taxon>Bacteria</taxon>
        <taxon>Pseudomonadati</taxon>
        <taxon>Pseudomonadota</taxon>
        <taxon>Gammaproteobacteria</taxon>
        <taxon>Lysobacterales</taxon>
        <taxon>Lysobacteraceae</taxon>
        <taxon>Pseudomarimonas</taxon>
    </lineage>
</organism>
<dbReference type="RefSeq" id="WP_192030964.1">
    <property type="nucleotide sequence ID" value="NZ_JACYTR010000055.1"/>
</dbReference>
<name>A0AAW3ZRP0_9GAMM</name>
<dbReference type="SUPFAM" id="SSF82171">
    <property type="entry name" value="DPP6 N-terminal domain-like"/>
    <property type="match status" value="1"/>
</dbReference>
<gene>
    <name evidence="1" type="ORF">IFO71_17515</name>
</gene>
<comment type="caution">
    <text evidence="1">The sequence shown here is derived from an EMBL/GenBank/DDBJ whole genome shotgun (WGS) entry which is preliminary data.</text>
</comment>
<protein>
    <submittedName>
        <fullName evidence="1">Uncharacterized protein</fullName>
    </submittedName>
</protein>
<dbReference type="Proteomes" id="UP000613768">
    <property type="component" value="Unassembled WGS sequence"/>
</dbReference>
<reference evidence="1 2" key="1">
    <citation type="submission" date="2020-09" db="EMBL/GenBank/DDBJ databases">
        <title>Pseudoxanthomonas sp. CAU 1598 isolated from sand of Yaerae Beach.</title>
        <authorList>
            <person name="Kim W."/>
        </authorList>
    </citation>
    <scope>NUCLEOTIDE SEQUENCE [LARGE SCALE GENOMIC DNA]</scope>
    <source>
        <strain evidence="1 2">CAU 1598</strain>
    </source>
</reference>
<evidence type="ECO:0000313" key="1">
    <source>
        <dbReference type="EMBL" id="MBD8527545.1"/>
    </source>
</evidence>
<evidence type="ECO:0000313" key="2">
    <source>
        <dbReference type="Proteomes" id="UP000613768"/>
    </source>
</evidence>